<sequence length="167" mass="18974">MSVNFFDTDCKEVSRTDEQFGICDDQNGSSAYTDISDSKKWIAVVKNDNEIEISFTAIDNCINIFKEGTNDKESSCDGMLTFVQSIYLVELKEKGKGGWISDAKGQLENTIKLISKHHDLSSFRYKKAFACNRKHPSFTVIDTAERKSFFERTNGFRIDVQAEILVK</sequence>
<accession>A0ABS9UL60</accession>
<dbReference type="RefSeq" id="WP_241273672.1">
    <property type="nucleotide sequence ID" value="NZ_JAKZGS010000002.1"/>
</dbReference>
<evidence type="ECO:0000313" key="1">
    <source>
        <dbReference type="EMBL" id="MCH7397170.1"/>
    </source>
</evidence>
<evidence type="ECO:0000313" key="2">
    <source>
        <dbReference type="Proteomes" id="UP001165488"/>
    </source>
</evidence>
<gene>
    <name evidence="1" type="ORF">MM236_04180</name>
</gene>
<comment type="caution">
    <text evidence="1">The sequence shown here is derived from an EMBL/GenBank/DDBJ whole genome shotgun (WGS) entry which is preliminary data.</text>
</comment>
<dbReference type="EMBL" id="JAKZGS010000002">
    <property type="protein sequence ID" value="MCH7397170.1"/>
    <property type="molecule type" value="Genomic_DNA"/>
</dbReference>
<keyword evidence="2" id="KW-1185">Reference proteome</keyword>
<protein>
    <submittedName>
        <fullName evidence="1">Uncharacterized protein</fullName>
    </submittedName>
</protein>
<dbReference type="Proteomes" id="UP001165488">
    <property type="component" value="Unassembled WGS sequence"/>
</dbReference>
<name>A0ABS9UL60_9BACT</name>
<proteinExistence type="predicted"/>
<reference evidence="1" key="1">
    <citation type="submission" date="2022-03" db="EMBL/GenBank/DDBJ databases">
        <title>De novo assembled genomes of Belliella spp. (Cyclobacteriaceae) strains.</title>
        <authorList>
            <person name="Szabo A."/>
            <person name="Korponai K."/>
            <person name="Felfoldi T."/>
        </authorList>
    </citation>
    <scope>NUCLEOTIDE SEQUENCE</scope>
    <source>
        <strain evidence="1">DSM 107340</strain>
    </source>
</reference>
<organism evidence="1 2">
    <name type="scientific">Belliella calami</name>
    <dbReference type="NCBI Taxonomy" id="2923436"/>
    <lineage>
        <taxon>Bacteria</taxon>
        <taxon>Pseudomonadati</taxon>
        <taxon>Bacteroidota</taxon>
        <taxon>Cytophagia</taxon>
        <taxon>Cytophagales</taxon>
        <taxon>Cyclobacteriaceae</taxon>
        <taxon>Belliella</taxon>
    </lineage>
</organism>